<reference evidence="2 3" key="1">
    <citation type="journal article" date="2022" name="G3 (Bethesda)">
        <title>Whole-genome sequence and methylome profiling of the almond [Prunus dulcis (Mill.) D.A. Webb] cultivar 'Nonpareil'.</title>
        <authorList>
            <person name="D'Amico-Willman K.M."/>
            <person name="Ouma W.Z."/>
            <person name="Meulia T."/>
            <person name="Sideli G.M."/>
            <person name="Gradziel T.M."/>
            <person name="Fresnedo-Ramirez J."/>
        </authorList>
    </citation>
    <scope>NUCLEOTIDE SEQUENCE [LARGE SCALE GENOMIC DNA]</scope>
    <source>
        <strain evidence="2">Clone GOH B32 T37-40</strain>
    </source>
</reference>
<sequence length="331" mass="38235">MCEGILNPRMEEVGDLMEYLNTFNRRVRDLLRMDVMYDLEDKALLLLRYLSSSYKQFRTTLMFGKSKLKFNEIVQDILSHHRMTKGEDSHGEGRYAKSSSENGRAKSKGGKQASNSLNFGVPTNPKPVSSHKASHYIDARYFLAQRKNLIFLGFLDRERYLYKAKKGKLSVTKGSVVVIRWLSRWIEKGIQPNYLSLFLGSTIASRAENSTKECLEESKVKSGVSCTKEKRARDLTINEPIPQNEATCLFKVLDFKDAKDVVSNGKVHMDDVKTRDDDENVLRNIATKEIILTKMVMEWTPIQVELDTRVEEYGINNSLARMFYFRWSHHH</sequence>
<name>A0AAD4UQZ9_PRUDU</name>
<evidence type="ECO:0000313" key="3">
    <source>
        <dbReference type="Proteomes" id="UP001054821"/>
    </source>
</evidence>
<evidence type="ECO:0000256" key="1">
    <source>
        <dbReference type="SAM" id="MobiDB-lite"/>
    </source>
</evidence>
<keyword evidence="3" id="KW-1185">Reference proteome</keyword>
<feature type="compositionally biased region" description="Basic and acidic residues" evidence="1">
    <location>
        <begin position="84"/>
        <end position="95"/>
    </location>
</feature>
<dbReference type="EMBL" id="JAJFAZ020000023">
    <property type="protein sequence ID" value="KAI5311358.1"/>
    <property type="molecule type" value="Genomic_DNA"/>
</dbReference>
<accession>A0AAD4UQZ9</accession>
<dbReference type="Proteomes" id="UP001054821">
    <property type="component" value="Unassembled WGS sequence"/>
</dbReference>
<dbReference type="Pfam" id="PF14223">
    <property type="entry name" value="Retrotran_gag_2"/>
    <property type="match status" value="1"/>
</dbReference>
<proteinExistence type="predicted"/>
<organism evidence="2 3">
    <name type="scientific">Prunus dulcis</name>
    <name type="common">Almond</name>
    <name type="synonym">Amygdalus dulcis</name>
    <dbReference type="NCBI Taxonomy" id="3755"/>
    <lineage>
        <taxon>Eukaryota</taxon>
        <taxon>Viridiplantae</taxon>
        <taxon>Streptophyta</taxon>
        <taxon>Embryophyta</taxon>
        <taxon>Tracheophyta</taxon>
        <taxon>Spermatophyta</taxon>
        <taxon>Magnoliopsida</taxon>
        <taxon>eudicotyledons</taxon>
        <taxon>Gunneridae</taxon>
        <taxon>Pentapetalae</taxon>
        <taxon>rosids</taxon>
        <taxon>fabids</taxon>
        <taxon>Rosales</taxon>
        <taxon>Rosaceae</taxon>
        <taxon>Amygdaloideae</taxon>
        <taxon>Amygdaleae</taxon>
        <taxon>Prunus</taxon>
    </lineage>
</organism>
<gene>
    <name evidence="2" type="ORF">L3X38_000399</name>
</gene>
<dbReference type="AlphaFoldDB" id="A0AAD4UQZ9"/>
<comment type="caution">
    <text evidence="2">The sequence shown here is derived from an EMBL/GenBank/DDBJ whole genome shotgun (WGS) entry which is preliminary data.</text>
</comment>
<protein>
    <submittedName>
        <fullName evidence="2">Uncharacterized protein</fullName>
    </submittedName>
</protein>
<evidence type="ECO:0000313" key="2">
    <source>
        <dbReference type="EMBL" id="KAI5311358.1"/>
    </source>
</evidence>
<feature type="region of interest" description="Disordered" evidence="1">
    <location>
        <begin position="82"/>
        <end position="126"/>
    </location>
</feature>